<evidence type="ECO:0000259" key="1">
    <source>
        <dbReference type="PROSITE" id="PS50883"/>
    </source>
</evidence>
<dbReference type="SUPFAM" id="SSF141868">
    <property type="entry name" value="EAL domain-like"/>
    <property type="match status" value="1"/>
</dbReference>
<dbReference type="AlphaFoldDB" id="A0A0R2C8P3"/>
<reference evidence="2 3" key="1">
    <citation type="journal article" date="2015" name="Genome Announc.">
        <title>Expanding the biotechnology potential of lactobacilli through comparative genomics of 213 strains and associated genera.</title>
        <authorList>
            <person name="Sun Z."/>
            <person name="Harris H.M."/>
            <person name="McCann A."/>
            <person name="Guo C."/>
            <person name="Argimon S."/>
            <person name="Zhang W."/>
            <person name="Yang X."/>
            <person name="Jeffery I.B."/>
            <person name="Cooney J.C."/>
            <person name="Kagawa T.F."/>
            <person name="Liu W."/>
            <person name="Song Y."/>
            <person name="Salvetti E."/>
            <person name="Wrobel A."/>
            <person name="Rasinkangas P."/>
            <person name="Parkhill J."/>
            <person name="Rea M.C."/>
            <person name="O'Sullivan O."/>
            <person name="Ritari J."/>
            <person name="Douillard F.P."/>
            <person name="Paul Ross R."/>
            <person name="Yang R."/>
            <person name="Briner A.E."/>
            <person name="Felis G.E."/>
            <person name="de Vos W.M."/>
            <person name="Barrangou R."/>
            <person name="Klaenhammer T.R."/>
            <person name="Caufield P.W."/>
            <person name="Cui Y."/>
            <person name="Zhang H."/>
            <person name="O'Toole P.W."/>
        </authorList>
    </citation>
    <scope>NUCLEOTIDE SEQUENCE [LARGE SCALE GENOMIC DNA]</scope>
    <source>
        <strain evidence="2 3">DSM 22698</strain>
    </source>
</reference>
<organism evidence="2 3">
    <name type="scientific">Lacticaseibacillus thailandensis DSM 22698 = JCM 13996</name>
    <dbReference type="NCBI Taxonomy" id="1423810"/>
    <lineage>
        <taxon>Bacteria</taxon>
        <taxon>Bacillati</taxon>
        <taxon>Bacillota</taxon>
        <taxon>Bacilli</taxon>
        <taxon>Lactobacillales</taxon>
        <taxon>Lactobacillaceae</taxon>
        <taxon>Lacticaseibacillus</taxon>
    </lineage>
</organism>
<dbReference type="Gene3D" id="3.20.20.450">
    <property type="entry name" value="EAL domain"/>
    <property type="match status" value="1"/>
</dbReference>
<dbReference type="STRING" id="1423810.FD19_GL001190"/>
<dbReference type="SMART" id="SM00052">
    <property type="entry name" value="EAL"/>
    <property type="match status" value="1"/>
</dbReference>
<dbReference type="InterPro" id="IPR001633">
    <property type="entry name" value="EAL_dom"/>
</dbReference>
<proteinExistence type="predicted"/>
<comment type="caution">
    <text evidence="2">The sequence shown here is derived from an EMBL/GenBank/DDBJ whole genome shotgun (WGS) entry which is preliminary data.</text>
</comment>
<dbReference type="Pfam" id="PF00563">
    <property type="entry name" value="EAL"/>
    <property type="match status" value="1"/>
</dbReference>
<feature type="domain" description="EAL" evidence="1">
    <location>
        <begin position="39"/>
        <end position="271"/>
    </location>
</feature>
<dbReference type="PROSITE" id="PS50883">
    <property type="entry name" value="EAL"/>
    <property type="match status" value="1"/>
</dbReference>
<dbReference type="PANTHER" id="PTHR33121:SF76">
    <property type="entry name" value="SIGNALING PROTEIN"/>
    <property type="match status" value="1"/>
</dbReference>
<dbReference type="PATRIC" id="fig|1423810.4.peg.1224"/>
<gene>
    <name evidence="2" type="ORF">FD19_GL001190</name>
</gene>
<evidence type="ECO:0000313" key="3">
    <source>
        <dbReference type="Proteomes" id="UP000051789"/>
    </source>
</evidence>
<accession>A0A0R2C8P3</accession>
<dbReference type="InterPro" id="IPR035919">
    <property type="entry name" value="EAL_sf"/>
</dbReference>
<protein>
    <recommendedName>
        <fullName evidence="1">EAL domain-containing protein</fullName>
    </recommendedName>
</protein>
<name>A0A0R2C8P3_9LACO</name>
<dbReference type="EMBL" id="AYZK01000002">
    <property type="protein sequence ID" value="KRM87669.1"/>
    <property type="molecule type" value="Genomic_DNA"/>
</dbReference>
<keyword evidence="3" id="KW-1185">Reference proteome</keyword>
<dbReference type="InterPro" id="IPR050706">
    <property type="entry name" value="Cyclic-di-GMP_PDE-like"/>
</dbReference>
<dbReference type="Proteomes" id="UP000051789">
    <property type="component" value="Unassembled WGS sequence"/>
</dbReference>
<sequence length="271" mass="29192">MANTTNVDVTDAIDINGTDAQTQRAVTPAGVTATIINVSEQSQNRIPGGSAQSTYTYFAQKVADTQTQAAVQYELLLRQWDSGVNNWVLPSSFGITVGMQTRLMEQALRSLDSHNISINLTTSQFTDPAVVRRLSEFGREQTQGTLTIELGELPSTDQLASVLPTYHAGGVQVVLGDAQNTDVNSDTAARAAQQLDGFKFALQKLRARGADQGWVQTAQQWQALAQANGGSFTLEGIETQDDLSVAQQMGVEKVQGFLLGKPAEPTEINFN</sequence>
<dbReference type="PANTHER" id="PTHR33121">
    <property type="entry name" value="CYCLIC DI-GMP PHOSPHODIESTERASE PDEF"/>
    <property type="match status" value="1"/>
</dbReference>
<evidence type="ECO:0000313" key="2">
    <source>
        <dbReference type="EMBL" id="KRM87669.1"/>
    </source>
</evidence>
<dbReference type="GO" id="GO:0071111">
    <property type="term" value="F:cyclic-guanylate-specific phosphodiesterase activity"/>
    <property type="evidence" value="ECO:0007669"/>
    <property type="project" value="InterPro"/>
</dbReference>